<sequence>MKPQTCSLSGGQEGTCLDNLIETRARFKQDVLERLSRSVAGKLSKVEKIDLMVLIKSIEATRKETILAMDELSRRTGSGTAGPYTTTDPGDVLPHMPLRPMPTPPNLGSSPNSSQTSIASNLQEFRDGSSRPIPLRPKAPQVSYAQTLPGSANSSQSSLVTPFAPHSQRLSAPMVSSWTLPDFGTSQALVKTRPSSSTTALAWMKDMFPVKPTRPYFDITPLKPTPAVVPTFTCEIDTTDILEEGERAAQRLWDAAEWEENHRLRAHAQSAPILQGPWKGTFGEDDDDDDDGENHTDQRIEAPQPPKKETTETLPDGGSSQMFLRPALPGARPSSVHGDRRVRSQPKLEFSVVTPRSRRHTSNPETRPK</sequence>
<evidence type="ECO:0000313" key="2">
    <source>
        <dbReference type="EMBL" id="KAG4416168.1"/>
    </source>
</evidence>
<keyword evidence="3" id="KW-1185">Reference proteome</keyword>
<feature type="compositionally biased region" description="Basic and acidic residues" evidence="1">
    <location>
        <begin position="293"/>
        <end position="311"/>
    </location>
</feature>
<feature type="region of interest" description="Disordered" evidence="1">
    <location>
        <begin position="71"/>
        <end position="118"/>
    </location>
</feature>
<dbReference type="AlphaFoldDB" id="A0A8H7TC78"/>
<feature type="region of interest" description="Disordered" evidence="1">
    <location>
        <begin position="267"/>
        <end position="369"/>
    </location>
</feature>
<protein>
    <submittedName>
        <fullName evidence="2">Uncharacterized protein</fullName>
    </submittedName>
</protein>
<feature type="compositionally biased region" description="Polar residues" evidence="1">
    <location>
        <begin position="106"/>
        <end position="118"/>
    </location>
</feature>
<comment type="caution">
    <text evidence="2">The sequence shown here is derived from an EMBL/GenBank/DDBJ whole genome shotgun (WGS) entry which is preliminary data.</text>
</comment>
<evidence type="ECO:0000256" key="1">
    <source>
        <dbReference type="SAM" id="MobiDB-lite"/>
    </source>
</evidence>
<accession>A0A8H7TC78</accession>
<gene>
    <name evidence="2" type="ORF">IFR04_010687</name>
</gene>
<feature type="compositionally biased region" description="Polar residues" evidence="1">
    <location>
        <begin position="75"/>
        <end position="88"/>
    </location>
</feature>
<reference evidence="2" key="1">
    <citation type="submission" date="2021-02" db="EMBL/GenBank/DDBJ databases">
        <title>Genome sequence Cadophora malorum strain M34.</title>
        <authorList>
            <person name="Stefanovic E."/>
            <person name="Vu D."/>
            <person name="Scully C."/>
            <person name="Dijksterhuis J."/>
            <person name="Roader J."/>
            <person name="Houbraken J."/>
        </authorList>
    </citation>
    <scope>NUCLEOTIDE SEQUENCE</scope>
    <source>
        <strain evidence="2">M34</strain>
    </source>
</reference>
<dbReference type="Proteomes" id="UP000664132">
    <property type="component" value="Unassembled WGS sequence"/>
</dbReference>
<organism evidence="2 3">
    <name type="scientific">Cadophora malorum</name>
    <dbReference type="NCBI Taxonomy" id="108018"/>
    <lineage>
        <taxon>Eukaryota</taxon>
        <taxon>Fungi</taxon>
        <taxon>Dikarya</taxon>
        <taxon>Ascomycota</taxon>
        <taxon>Pezizomycotina</taxon>
        <taxon>Leotiomycetes</taxon>
        <taxon>Helotiales</taxon>
        <taxon>Ploettnerulaceae</taxon>
        <taxon>Cadophora</taxon>
    </lineage>
</organism>
<evidence type="ECO:0000313" key="3">
    <source>
        <dbReference type="Proteomes" id="UP000664132"/>
    </source>
</evidence>
<dbReference type="EMBL" id="JAFJYH010000195">
    <property type="protein sequence ID" value="KAG4416168.1"/>
    <property type="molecule type" value="Genomic_DNA"/>
</dbReference>
<feature type="compositionally biased region" description="Acidic residues" evidence="1">
    <location>
        <begin position="283"/>
        <end position="292"/>
    </location>
</feature>
<name>A0A8H7TC78_9HELO</name>
<proteinExistence type="predicted"/>
<dbReference type="OrthoDB" id="3546699at2759"/>